<dbReference type="SUPFAM" id="SSF52540">
    <property type="entry name" value="P-loop containing nucleoside triphosphate hydrolases"/>
    <property type="match status" value="1"/>
</dbReference>
<proteinExistence type="inferred from homology"/>
<dbReference type="RefSeq" id="WP_230551408.1">
    <property type="nucleotide sequence ID" value="NZ_JAJISD010000006.1"/>
</dbReference>
<dbReference type="InterPro" id="IPR005893">
    <property type="entry name" value="PotA-like"/>
</dbReference>
<dbReference type="PROSITE" id="PS50893">
    <property type="entry name" value="ABC_TRANSPORTER_2"/>
    <property type="match status" value="1"/>
</dbReference>
<dbReference type="SMART" id="SM00382">
    <property type="entry name" value="AAA"/>
    <property type="match status" value="1"/>
</dbReference>
<evidence type="ECO:0000256" key="7">
    <source>
        <dbReference type="RuleBase" id="RU364083"/>
    </source>
</evidence>
<dbReference type="EMBL" id="JAJISD010000006">
    <property type="protein sequence ID" value="MCC8430237.1"/>
    <property type="molecule type" value="Genomic_DNA"/>
</dbReference>
<evidence type="ECO:0000259" key="8">
    <source>
        <dbReference type="PROSITE" id="PS50893"/>
    </source>
</evidence>
<accession>A0ABS8KVW2</accession>
<dbReference type="PANTHER" id="PTHR42781">
    <property type="entry name" value="SPERMIDINE/PUTRESCINE IMPORT ATP-BINDING PROTEIN POTA"/>
    <property type="match status" value="1"/>
</dbReference>
<evidence type="ECO:0000256" key="3">
    <source>
        <dbReference type="ARBA" id="ARBA00022741"/>
    </source>
</evidence>
<dbReference type="Gene3D" id="2.40.50.100">
    <property type="match status" value="1"/>
</dbReference>
<comment type="subunit">
    <text evidence="7">The complex is composed of two ATP-binding proteins (PotA), two transmembrane proteins (PotB and PotC) and a solute-binding protein (PotD).</text>
</comment>
<comment type="function">
    <text evidence="7">Part of the ABC transporter complex PotABCD involved in spermidine/putrescine import. Responsible for energy coupling to the transport system.</text>
</comment>
<name>A0ABS8KVW2_9HYPH</name>
<feature type="domain" description="ABC transporter" evidence="8">
    <location>
        <begin position="9"/>
        <end position="239"/>
    </location>
</feature>
<protein>
    <recommendedName>
        <fullName evidence="7">Spermidine/putrescine import ATP-binding protein PotA</fullName>
        <ecNumber evidence="7">7.6.2.11</ecNumber>
    </recommendedName>
</protein>
<evidence type="ECO:0000256" key="4">
    <source>
        <dbReference type="ARBA" id="ARBA00022840"/>
    </source>
</evidence>
<evidence type="ECO:0000256" key="2">
    <source>
        <dbReference type="ARBA" id="ARBA00022475"/>
    </source>
</evidence>
<keyword evidence="2 7" id="KW-1003">Cell membrane</keyword>
<dbReference type="InterPro" id="IPR008995">
    <property type="entry name" value="Mo/tungstate-bd_C_term_dom"/>
</dbReference>
<dbReference type="PANTHER" id="PTHR42781:SF4">
    <property type="entry name" value="SPERMIDINE_PUTRESCINE IMPORT ATP-BINDING PROTEIN POTA"/>
    <property type="match status" value="1"/>
</dbReference>
<evidence type="ECO:0000256" key="1">
    <source>
        <dbReference type="ARBA" id="ARBA00022448"/>
    </source>
</evidence>
<dbReference type="Proteomes" id="UP001198862">
    <property type="component" value="Unassembled WGS sequence"/>
</dbReference>
<sequence length="347" mass="37284">MSASGSADLLIEGVGKRFGDVVALDHVSLQVAQGELLTILGPSGSGKTTLLKVVAGFETPDAGRVTVGGVEITALPPAKRDIGMVFQNYALFPHLSVAANVAFPLEMRNVAKPEIERRVAEALAMVELKGYEARLPRQLSGGQQQRVALARAIVFNPRLLLLDEPFGALDRKLRETMQLEVRRLQRRLGLTTIFITHDQEEALVLSDRIAVMNRGTIQQIATTTEIYERPANDFVADFVGESNIFHGTMSAPGMVVLDGGRALQVRSDKPAGAKVGVLMRPERFAPSGANAFSGEVIESVYLGTSFKLRLACEGGPELLVRQPARGALPAAGARVTVGIEPESIHVF</sequence>
<dbReference type="EC" id="7.6.2.11" evidence="7"/>
<dbReference type="Pfam" id="PF08402">
    <property type="entry name" value="TOBE_2"/>
    <property type="match status" value="1"/>
</dbReference>
<dbReference type="GO" id="GO:0005524">
    <property type="term" value="F:ATP binding"/>
    <property type="evidence" value="ECO:0007669"/>
    <property type="project" value="UniProtKB-KW"/>
</dbReference>
<comment type="similarity">
    <text evidence="7">Belongs to the ABC transporter superfamily. Spermidine/putrescine importer (TC 3.A.1.11.1) family.</text>
</comment>
<dbReference type="InterPro" id="IPR017871">
    <property type="entry name" value="ABC_transporter-like_CS"/>
</dbReference>
<keyword evidence="6 7" id="KW-0472">Membrane</keyword>
<comment type="catalytic activity">
    <reaction evidence="7">
        <text>ATP + H2O + polyamine-[polyamine-binding protein]Side 1 = ADP + phosphate + polyamineSide 2 + [polyamine-binding protein]Side 1.</text>
        <dbReference type="EC" id="7.6.2.11"/>
    </reaction>
</comment>
<dbReference type="InterPro" id="IPR027417">
    <property type="entry name" value="P-loop_NTPase"/>
</dbReference>
<dbReference type="InterPro" id="IPR003593">
    <property type="entry name" value="AAA+_ATPase"/>
</dbReference>
<dbReference type="NCBIfam" id="TIGR01187">
    <property type="entry name" value="potA"/>
    <property type="match status" value="1"/>
</dbReference>
<keyword evidence="5 7" id="KW-1278">Translocase</keyword>
<dbReference type="Gene3D" id="3.40.50.300">
    <property type="entry name" value="P-loop containing nucleotide triphosphate hydrolases"/>
    <property type="match status" value="1"/>
</dbReference>
<keyword evidence="3 7" id="KW-0547">Nucleotide-binding</keyword>
<reference evidence="9 10" key="1">
    <citation type="submission" date="2021-11" db="EMBL/GenBank/DDBJ databases">
        <authorList>
            <person name="Lee D.-H."/>
            <person name="Kim S.-B."/>
        </authorList>
    </citation>
    <scope>NUCLEOTIDE SEQUENCE [LARGE SCALE GENOMIC DNA]</scope>
    <source>
        <strain evidence="9 10">KCTC 52223</strain>
    </source>
</reference>
<dbReference type="InterPro" id="IPR013611">
    <property type="entry name" value="Transp-assoc_OB_typ2"/>
</dbReference>
<dbReference type="InterPro" id="IPR050093">
    <property type="entry name" value="ABC_SmlMolc_Importer"/>
</dbReference>
<evidence type="ECO:0000256" key="6">
    <source>
        <dbReference type="ARBA" id="ARBA00023136"/>
    </source>
</evidence>
<keyword evidence="10" id="KW-1185">Reference proteome</keyword>
<evidence type="ECO:0000256" key="5">
    <source>
        <dbReference type="ARBA" id="ARBA00022967"/>
    </source>
</evidence>
<evidence type="ECO:0000313" key="9">
    <source>
        <dbReference type="EMBL" id="MCC8430237.1"/>
    </source>
</evidence>
<dbReference type="PROSITE" id="PS00211">
    <property type="entry name" value="ABC_TRANSPORTER_1"/>
    <property type="match status" value="1"/>
</dbReference>
<evidence type="ECO:0000313" key="10">
    <source>
        <dbReference type="Proteomes" id="UP001198862"/>
    </source>
</evidence>
<dbReference type="InterPro" id="IPR003439">
    <property type="entry name" value="ABC_transporter-like_ATP-bd"/>
</dbReference>
<keyword evidence="4 7" id="KW-0067">ATP-binding</keyword>
<organism evidence="9 10">
    <name type="scientific">Reyranella aquatilis</name>
    <dbReference type="NCBI Taxonomy" id="2035356"/>
    <lineage>
        <taxon>Bacteria</taxon>
        <taxon>Pseudomonadati</taxon>
        <taxon>Pseudomonadota</taxon>
        <taxon>Alphaproteobacteria</taxon>
        <taxon>Hyphomicrobiales</taxon>
        <taxon>Reyranellaceae</taxon>
        <taxon>Reyranella</taxon>
    </lineage>
</organism>
<gene>
    <name evidence="7" type="primary">potA</name>
    <name evidence="9" type="ORF">LJ725_14775</name>
</gene>
<keyword evidence="1 7" id="KW-0813">Transport</keyword>
<comment type="caution">
    <text evidence="9">The sequence shown here is derived from an EMBL/GenBank/DDBJ whole genome shotgun (WGS) entry which is preliminary data.</text>
</comment>
<dbReference type="Pfam" id="PF00005">
    <property type="entry name" value="ABC_tran"/>
    <property type="match status" value="1"/>
</dbReference>
<dbReference type="SUPFAM" id="SSF50331">
    <property type="entry name" value="MOP-like"/>
    <property type="match status" value="1"/>
</dbReference>